<evidence type="ECO:0000259" key="1">
    <source>
        <dbReference type="Pfam" id="PF00963"/>
    </source>
</evidence>
<name>A0A1G2F7P4_9BACT</name>
<dbReference type="Gene3D" id="2.60.40.680">
    <property type="match status" value="1"/>
</dbReference>
<comment type="caution">
    <text evidence="2">The sequence shown here is derived from an EMBL/GenBank/DDBJ whole genome shotgun (WGS) entry which is preliminary data.</text>
</comment>
<reference evidence="2 3" key="1">
    <citation type="journal article" date="2016" name="Nat. Commun.">
        <title>Thousands of microbial genomes shed light on interconnected biogeochemical processes in an aquifer system.</title>
        <authorList>
            <person name="Anantharaman K."/>
            <person name="Brown C.T."/>
            <person name="Hug L.A."/>
            <person name="Sharon I."/>
            <person name="Castelle C.J."/>
            <person name="Probst A.J."/>
            <person name="Thomas B.C."/>
            <person name="Singh A."/>
            <person name="Wilkins M.J."/>
            <person name="Karaoz U."/>
            <person name="Brodie E.L."/>
            <person name="Williams K.H."/>
            <person name="Hubbard S.S."/>
            <person name="Banfield J.F."/>
        </authorList>
    </citation>
    <scope>NUCLEOTIDE SEQUENCE [LARGE SCALE GENOMIC DNA]</scope>
</reference>
<dbReference type="GO" id="GO:0030246">
    <property type="term" value="F:carbohydrate binding"/>
    <property type="evidence" value="ECO:0007669"/>
    <property type="project" value="InterPro"/>
</dbReference>
<feature type="domain" description="Cohesin" evidence="1">
    <location>
        <begin position="43"/>
        <end position="144"/>
    </location>
</feature>
<evidence type="ECO:0000313" key="2">
    <source>
        <dbReference type="EMBL" id="OGZ34074.1"/>
    </source>
</evidence>
<dbReference type="Pfam" id="PF00963">
    <property type="entry name" value="Cohesin"/>
    <property type="match status" value="1"/>
</dbReference>
<dbReference type="Proteomes" id="UP000179099">
    <property type="component" value="Unassembled WGS sequence"/>
</dbReference>
<organism evidence="2 3">
    <name type="scientific">Candidatus Portnoybacteria bacterium RBG_19FT_COMBO_36_7</name>
    <dbReference type="NCBI Taxonomy" id="1801992"/>
    <lineage>
        <taxon>Bacteria</taxon>
        <taxon>Candidatus Portnoyibacteriota</taxon>
    </lineage>
</organism>
<accession>A0A1G2F7P4</accession>
<evidence type="ECO:0000313" key="3">
    <source>
        <dbReference type="Proteomes" id="UP000179099"/>
    </source>
</evidence>
<dbReference type="AlphaFoldDB" id="A0A1G2F7P4"/>
<dbReference type="InterPro" id="IPR002102">
    <property type="entry name" value="Cohesin_dom"/>
</dbReference>
<dbReference type="InterPro" id="IPR008965">
    <property type="entry name" value="CBM2/CBM3_carb-bd_dom_sf"/>
</dbReference>
<protein>
    <recommendedName>
        <fullName evidence="1">Cohesin domain-containing protein</fullName>
    </recommendedName>
</protein>
<dbReference type="SUPFAM" id="SSF49384">
    <property type="entry name" value="Carbohydrate-binding domain"/>
    <property type="match status" value="1"/>
</dbReference>
<proteinExistence type="predicted"/>
<dbReference type="STRING" id="1801992.A2Y98_03310"/>
<dbReference type="CDD" id="cd08547">
    <property type="entry name" value="Type_II_cohesin"/>
    <property type="match status" value="1"/>
</dbReference>
<sequence length="372" mass="40571">MIIRKYILTITLIIITFLFFGVFSAKAALIGNTNQATLTISPQTGNYNTNDEFTASIFLNTNGQNANAVAAYLNYDKTHFQAISIDVTVSVFTIEFENSIDSTNGIIKIGRSIPTPGVIANNGLVAKINFKAISDVSPASDNLTFNFTSGSALYSNVFKDDGLGSPFLSGVYNAKYTVGTGGPVTYGDSSLLRASNSDKVYLIENNQKRWIPTGEIFTVNGYSWSSIIVVDPSVLAGYPDGPNVTAGMTVSIPEGGLIRAAGDIDVYIVKYMGTKKFKRLILSPSVFNSYQHLHWSDIKDIEKSVLDSFATSDLVRAVSDPKVYQLFPSGDTGERRWITTTAAFIRMGFDWDAIYEINQVDKDSYIEGAAIE</sequence>
<dbReference type="GO" id="GO:0000272">
    <property type="term" value="P:polysaccharide catabolic process"/>
    <property type="evidence" value="ECO:0007669"/>
    <property type="project" value="InterPro"/>
</dbReference>
<gene>
    <name evidence="2" type="ORF">A2Y98_03310</name>
</gene>
<dbReference type="EMBL" id="MHMW01000019">
    <property type="protein sequence ID" value="OGZ34074.1"/>
    <property type="molecule type" value="Genomic_DNA"/>
</dbReference>